<feature type="transmembrane region" description="Helical" evidence="7">
    <location>
        <begin position="427"/>
        <end position="449"/>
    </location>
</feature>
<dbReference type="InterPro" id="IPR004813">
    <property type="entry name" value="OPT"/>
</dbReference>
<evidence type="ECO:0000256" key="1">
    <source>
        <dbReference type="ARBA" id="ARBA00004141"/>
    </source>
</evidence>
<dbReference type="GO" id="GO:0035673">
    <property type="term" value="F:oligopeptide transmembrane transporter activity"/>
    <property type="evidence" value="ECO:0007669"/>
    <property type="project" value="InterPro"/>
</dbReference>
<feature type="transmembrane region" description="Helical" evidence="7">
    <location>
        <begin position="469"/>
        <end position="487"/>
    </location>
</feature>
<dbReference type="NCBIfam" id="TIGR00733">
    <property type="entry name" value="OPT family oligopeptide transporter"/>
    <property type="match status" value="1"/>
</dbReference>
<dbReference type="NCBIfam" id="TIGR00728">
    <property type="entry name" value="OPT_sfam"/>
    <property type="match status" value="1"/>
</dbReference>
<feature type="transmembrane region" description="Helical" evidence="7">
    <location>
        <begin position="166"/>
        <end position="185"/>
    </location>
</feature>
<keyword evidence="2" id="KW-0813">Transport</keyword>
<feature type="non-terminal residue" evidence="8">
    <location>
        <position position="1"/>
    </location>
</feature>
<dbReference type="PANTHER" id="PTHR31645">
    <property type="entry name" value="OLIGOPEPTIDE TRANSPORTER YGL114W-RELATED"/>
    <property type="match status" value="1"/>
</dbReference>
<evidence type="ECO:0000256" key="2">
    <source>
        <dbReference type="ARBA" id="ARBA00022448"/>
    </source>
</evidence>
<keyword evidence="5 7" id="KW-0472">Membrane</keyword>
<evidence type="ECO:0000256" key="4">
    <source>
        <dbReference type="ARBA" id="ARBA00022989"/>
    </source>
</evidence>
<dbReference type="InterPro" id="IPR004814">
    <property type="entry name" value="Oligopep_transpt"/>
</dbReference>
<comment type="caution">
    <text evidence="8">The sequence shown here is derived from an EMBL/GenBank/DDBJ whole genome shotgun (WGS) entry which is preliminary data.</text>
</comment>
<dbReference type="Proteomes" id="UP000748308">
    <property type="component" value="Unassembled WGS sequence"/>
</dbReference>
<evidence type="ECO:0000256" key="6">
    <source>
        <dbReference type="SAM" id="MobiDB-lite"/>
    </source>
</evidence>
<feature type="transmembrane region" description="Helical" evidence="7">
    <location>
        <begin position="191"/>
        <end position="214"/>
    </location>
</feature>
<gene>
    <name evidence="8" type="ORF">FJY75_13495</name>
</gene>
<feature type="transmembrane region" description="Helical" evidence="7">
    <location>
        <begin position="89"/>
        <end position="114"/>
    </location>
</feature>
<feature type="region of interest" description="Disordered" evidence="6">
    <location>
        <begin position="127"/>
        <end position="154"/>
    </location>
</feature>
<dbReference type="Pfam" id="PF03169">
    <property type="entry name" value="OPT"/>
    <property type="match status" value="1"/>
</dbReference>
<feature type="transmembrane region" description="Helical" evidence="7">
    <location>
        <begin position="43"/>
        <end position="62"/>
    </location>
</feature>
<name>A0A938BRY7_UNCEI</name>
<evidence type="ECO:0000313" key="9">
    <source>
        <dbReference type="Proteomes" id="UP000748308"/>
    </source>
</evidence>
<evidence type="ECO:0000256" key="3">
    <source>
        <dbReference type="ARBA" id="ARBA00022692"/>
    </source>
</evidence>
<dbReference type="GO" id="GO:0016020">
    <property type="term" value="C:membrane"/>
    <property type="evidence" value="ECO:0007669"/>
    <property type="project" value="UniProtKB-SubCell"/>
</dbReference>
<reference evidence="8" key="1">
    <citation type="submission" date="2019-03" db="EMBL/GenBank/DDBJ databases">
        <title>Lake Tanganyika Metagenome-Assembled Genomes (MAGs).</title>
        <authorList>
            <person name="Tran P."/>
        </authorList>
    </citation>
    <scope>NUCLEOTIDE SEQUENCE</scope>
    <source>
        <strain evidence="8">M_DeepCast_400m_m2_100</strain>
    </source>
</reference>
<feature type="transmembrane region" description="Helical" evidence="7">
    <location>
        <begin position="346"/>
        <end position="364"/>
    </location>
</feature>
<sequence>AARFGSADAGAGGSGGTIAYFGTNLSPALLSVGYIVGINIASLVFIGGALNWLVAIPIYAAAHSWPVDGGALVPAADWAGRIWSTQTRYLGVGAMVVGGLWALISLRGSIVAGIRSGLRAARGFDAGGSAAAPDGRAAPPAGRRAPALRPPLGGLPRTERDTPMKWVLWALLLSVVPIFILYLTVIRGVGVSLLMALIMLLAGFLFSAVAAYMAGLVGSSNNPISGVTISTILLSSLLLLALGVGGDQGPQAAIFIGAVVCCAAAIAGDNMQDLKTGYLVGATPWKQQVMQGIGTLSSALIMAPVLMLLLTAYGFGEPTPERPHPLSAPQATLMASVARGVFERNLPWTMIAIGALLGVVVIVLDEMQRARGASFRFPVLAVAVGIYLPFQLSVPILAGGVISLLTGAMLRRRGVGGKEIASAARRGLLLASGLITGEALVGILLAIPIVASGRADVLALFPEPPLGPWPGLLLMLAIVAWMFGNGLRGERD</sequence>
<feature type="transmembrane region" description="Helical" evidence="7">
    <location>
        <begin position="252"/>
        <end position="271"/>
    </location>
</feature>
<keyword evidence="3 7" id="KW-0812">Transmembrane</keyword>
<evidence type="ECO:0000256" key="7">
    <source>
        <dbReference type="SAM" id="Phobius"/>
    </source>
</evidence>
<dbReference type="PANTHER" id="PTHR31645:SF0">
    <property type="entry name" value="OLIGOPEPTIDE TRANSPORTER YGL114W-RELATED"/>
    <property type="match status" value="1"/>
</dbReference>
<keyword evidence="4 7" id="KW-1133">Transmembrane helix</keyword>
<dbReference type="EMBL" id="VGIY01000515">
    <property type="protein sequence ID" value="MBM3318857.1"/>
    <property type="molecule type" value="Genomic_DNA"/>
</dbReference>
<organism evidence="8 9">
    <name type="scientific">Eiseniibacteriota bacterium</name>
    <dbReference type="NCBI Taxonomy" id="2212470"/>
    <lineage>
        <taxon>Bacteria</taxon>
        <taxon>Candidatus Eiseniibacteriota</taxon>
    </lineage>
</organism>
<protein>
    <submittedName>
        <fullName evidence="8">Oligopeptide transporter, OPT family</fullName>
    </submittedName>
</protein>
<accession>A0A938BRY7</accession>
<feature type="transmembrane region" description="Helical" evidence="7">
    <location>
        <begin position="292"/>
        <end position="315"/>
    </location>
</feature>
<evidence type="ECO:0000313" key="8">
    <source>
        <dbReference type="EMBL" id="MBM3318857.1"/>
    </source>
</evidence>
<evidence type="ECO:0000256" key="5">
    <source>
        <dbReference type="ARBA" id="ARBA00023136"/>
    </source>
</evidence>
<dbReference type="InterPro" id="IPR045035">
    <property type="entry name" value="YSL-like"/>
</dbReference>
<dbReference type="AlphaFoldDB" id="A0A938BRY7"/>
<feature type="transmembrane region" description="Helical" evidence="7">
    <location>
        <begin position="226"/>
        <end position="246"/>
    </location>
</feature>
<comment type="subcellular location">
    <subcellularLocation>
        <location evidence="1">Membrane</location>
        <topology evidence="1">Multi-pass membrane protein</topology>
    </subcellularLocation>
</comment>
<proteinExistence type="predicted"/>